<feature type="compositionally biased region" description="Basic and acidic residues" evidence="4">
    <location>
        <begin position="1342"/>
        <end position="1351"/>
    </location>
</feature>
<dbReference type="Pfam" id="PF07765">
    <property type="entry name" value="KIP1"/>
    <property type="match status" value="1"/>
</dbReference>
<dbReference type="InterPro" id="IPR051861">
    <property type="entry name" value="NET_actin-binding_domain"/>
</dbReference>
<dbReference type="GO" id="GO:0051015">
    <property type="term" value="F:actin filament binding"/>
    <property type="evidence" value="ECO:0007669"/>
    <property type="project" value="TreeGrafter"/>
</dbReference>
<feature type="domain" description="NAB" evidence="5">
    <location>
        <begin position="13"/>
        <end position="93"/>
    </location>
</feature>
<dbReference type="PANTHER" id="PTHR32258">
    <property type="entry name" value="PROTEIN NETWORKED 4A"/>
    <property type="match status" value="1"/>
</dbReference>
<evidence type="ECO:0000256" key="3">
    <source>
        <dbReference type="SAM" id="Coils"/>
    </source>
</evidence>
<dbReference type="EMBL" id="JAAIUW010000013">
    <property type="protein sequence ID" value="KAF7804729.1"/>
    <property type="molecule type" value="Genomic_DNA"/>
</dbReference>
<evidence type="ECO:0000256" key="1">
    <source>
        <dbReference type="ARBA" id="ARBA00023054"/>
    </source>
</evidence>
<reference evidence="6" key="1">
    <citation type="submission" date="2020-09" db="EMBL/GenBank/DDBJ databases">
        <title>Genome-Enabled Discovery of Anthraquinone Biosynthesis in Senna tora.</title>
        <authorList>
            <person name="Kang S.-H."/>
            <person name="Pandey R.P."/>
            <person name="Lee C.-M."/>
            <person name="Sim J.-S."/>
            <person name="Jeong J.-T."/>
            <person name="Choi B.-S."/>
            <person name="Jung M."/>
            <person name="Ginzburg D."/>
            <person name="Zhao K."/>
            <person name="Won S.Y."/>
            <person name="Oh T.-J."/>
            <person name="Yu Y."/>
            <person name="Kim N.-H."/>
            <person name="Lee O.R."/>
            <person name="Lee T.-H."/>
            <person name="Bashyal P."/>
            <person name="Kim T.-S."/>
            <person name="Lee W.-H."/>
            <person name="Kawkins C."/>
            <person name="Kim C.-K."/>
            <person name="Kim J.S."/>
            <person name="Ahn B.O."/>
            <person name="Rhee S.Y."/>
            <person name="Sohng J.K."/>
        </authorList>
    </citation>
    <scope>NUCLEOTIDE SEQUENCE</scope>
    <source>
        <tissue evidence="6">Leaf</tissue>
    </source>
</reference>
<feature type="coiled-coil region" evidence="3">
    <location>
        <begin position="626"/>
        <end position="691"/>
    </location>
</feature>
<dbReference type="SUPFAM" id="SSF57997">
    <property type="entry name" value="Tropomyosin"/>
    <property type="match status" value="1"/>
</dbReference>
<feature type="coiled-coil region" evidence="3">
    <location>
        <begin position="850"/>
        <end position="912"/>
    </location>
</feature>
<dbReference type="OrthoDB" id="10255522at2759"/>
<dbReference type="InterPro" id="IPR011684">
    <property type="entry name" value="NAB"/>
</dbReference>
<sequence>MAAVSHSDPTRMYSWWWDSHISPKNSKWLQENLTDMDSKVKQMIKLIEEDADSFARRAEMYYKKRPELMKLVEEFYRAYRALAERYDHATVVIRQAHHTMAEAFPNQVPPVPADDVPAETEPCTPENPHHSRAFLDSDASATSPSNFHAIKRNGTVVEESAEGRARKGLNFIDAGEECNGQNNGKHDTKIQVLSESERVAKTETEILALKKALDKLEGEKEAGLLQYQQSMERLSNLESEVSHSQENSRELDERASKAEAEVQTLKEALIKLQAEREVSLLHYMQCLKKMSNLEQIISSVLKDAGEYNERAIKAETEANSLKQDLARVEAEKEAALVQHNQCLETLSKMEQRLVQAEEKTRRINEQANQAENELGAMKLEIARLTEEKEDAALRYQQCLDIISSLEHKLSCAEEEMRRLTCNVDDKTEKLQNSEQKCLLLETSNQSLQSELQSLVQKMGFQSEELNEKQKELGRLWTCVQEERLRFMEAETAFQTLQHLHSQSQEELRSLAAELHNKAEILENVESCKLTLQSEVHRVKEENQTLNELKLSSSLSIKNLQDEILNLRKTIAELEHEVELQVEERNFLQKEICCLKEEFNNVNQRHEAMIDEVGSIGVDPQCIGSSVRKLQDENSKLKKTCEAARSEKVALLEKLEIMDKLTEKNAVLEKSLSDLNIELESVRGKVKVLEETCHSLLAEKSTLVAEKATLLSQLQPTIEKLEKLSEKNKLLENSLFDVNAELEGLRVKSKVLHDSCQLLDHENSSLIYEKETLVSQFNNSHQTQINESQQLAIENSVLVAFLEQLKLKVEKLVTERGAQDEELRNQSEHFLALQAEVQKVLEKNKKLKLTISKGEERIEAMAAKIENLHKQLSASNEAYSNLQEESCKTFEEKESLMRRFLDLYEEKSNLEEEIHVMIHETTAQSNVSLIYQNIIFEKLLTLKELGEDIHQLCSVHNDLGKEIEQWETLAATLYAEWQISTVNETLFKGKVWELADACEGLENARNSKGMVSERLKERVSELERENGRLRGELAAYVPAFSALNKCITSLELQTRVLAKSHDSEEPKVNNVVKKQYGECDPQTGAEDAIPDFQEMQKRMNAIEMVVKHVNGSFQRKDKMKEIQVLKCGSSRRQEFQTRKHIIQMDDEHRIMKSMPDIPVAENEVLPKDIMLDQMSECSSYSYGLSRRETLEVDDQMLELWETADKDSSIGLTVGKAQNMATGPSNYHQRRPSKESKLKYPSIESLVEKELSVDKLEISNSRRFKAPREESNKRKILERLDSDAQKLTNLHIVVQDLMKKVDITRQTPKGKDIEYDTVKRQLEAAEEAITKLYDTNRKVVKNVEERDRKRASDSDESSGSFSRRRAAEHARRGSEKIGRLQVDVQRLQFLLLKLDDEKESKGKTRITTDRSPRVLLRDYLYGGTRSSRTIHKKKKAPFCGCVQPPTKG</sequence>
<feature type="coiled-coil region" evidence="3">
    <location>
        <begin position="199"/>
        <end position="275"/>
    </location>
</feature>
<dbReference type="PANTHER" id="PTHR32258:SF32">
    <property type="entry name" value="PROTEIN NETWORKED 1D"/>
    <property type="match status" value="1"/>
</dbReference>
<feature type="coiled-coil region" evidence="3">
    <location>
        <begin position="304"/>
        <end position="471"/>
    </location>
</feature>
<protein>
    <submittedName>
        <fullName evidence="6">Protein NETWORKED 1D</fullName>
    </submittedName>
</protein>
<name>A0A834SJB5_9FABA</name>
<evidence type="ECO:0000313" key="7">
    <source>
        <dbReference type="Proteomes" id="UP000634136"/>
    </source>
</evidence>
<feature type="coiled-coil region" evidence="3">
    <location>
        <begin position="504"/>
        <end position="590"/>
    </location>
</feature>
<evidence type="ECO:0000313" key="6">
    <source>
        <dbReference type="EMBL" id="KAF7804729.1"/>
    </source>
</evidence>
<evidence type="ECO:0000256" key="4">
    <source>
        <dbReference type="SAM" id="MobiDB-lite"/>
    </source>
</evidence>
<proteinExistence type="inferred from homology"/>
<accession>A0A834SJB5</accession>
<dbReference type="PROSITE" id="PS51774">
    <property type="entry name" value="NAB"/>
    <property type="match status" value="1"/>
</dbReference>
<gene>
    <name evidence="6" type="ORF">G2W53_043840</name>
</gene>
<evidence type="ECO:0000256" key="2">
    <source>
        <dbReference type="ARBA" id="ARBA00038006"/>
    </source>
</evidence>
<feature type="region of interest" description="Disordered" evidence="4">
    <location>
        <begin position="1342"/>
        <end position="1373"/>
    </location>
</feature>
<evidence type="ECO:0000259" key="5">
    <source>
        <dbReference type="PROSITE" id="PS51774"/>
    </source>
</evidence>
<comment type="similarity">
    <text evidence="2">Belongs to the NET family.</text>
</comment>
<comment type="caution">
    <text evidence="6">The sequence shown here is derived from an EMBL/GenBank/DDBJ whole genome shotgun (WGS) entry which is preliminary data.</text>
</comment>
<dbReference type="GO" id="GO:0005886">
    <property type="term" value="C:plasma membrane"/>
    <property type="evidence" value="ECO:0007669"/>
    <property type="project" value="TreeGrafter"/>
</dbReference>
<organism evidence="6 7">
    <name type="scientific">Senna tora</name>
    <dbReference type="NCBI Taxonomy" id="362788"/>
    <lineage>
        <taxon>Eukaryota</taxon>
        <taxon>Viridiplantae</taxon>
        <taxon>Streptophyta</taxon>
        <taxon>Embryophyta</taxon>
        <taxon>Tracheophyta</taxon>
        <taxon>Spermatophyta</taxon>
        <taxon>Magnoliopsida</taxon>
        <taxon>eudicotyledons</taxon>
        <taxon>Gunneridae</taxon>
        <taxon>Pentapetalae</taxon>
        <taxon>rosids</taxon>
        <taxon>fabids</taxon>
        <taxon>Fabales</taxon>
        <taxon>Fabaceae</taxon>
        <taxon>Caesalpinioideae</taxon>
        <taxon>Cassia clade</taxon>
        <taxon>Senna</taxon>
    </lineage>
</organism>
<keyword evidence="7" id="KW-1185">Reference proteome</keyword>
<feature type="compositionally biased region" description="Basic and acidic residues" evidence="4">
    <location>
        <begin position="1363"/>
        <end position="1373"/>
    </location>
</feature>
<feature type="region of interest" description="Disordered" evidence="4">
    <location>
        <begin position="115"/>
        <end position="145"/>
    </location>
</feature>
<keyword evidence="1 3" id="KW-0175">Coiled coil</keyword>
<dbReference type="Proteomes" id="UP000634136">
    <property type="component" value="Unassembled WGS sequence"/>
</dbReference>